<dbReference type="InterPro" id="IPR029058">
    <property type="entry name" value="AB_hydrolase_fold"/>
</dbReference>
<dbReference type="Pfam" id="PF12697">
    <property type="entry name" value="Abhydrolase_6"/>
    <property type="match status" value="1"/>
</dbReference>
<dbReference type="InterPro" id="IPR000073">
    <property type="entry name" value="AB_hydrolase_1"/>
</dbReference>
<gene>
    <name evidence="2" type="ORF">DY023_13310</name>
</gene>
<organism evidence="2 3">
    <name type="scientific">Microbacterium bovistercoris</name>
    <dbReference type="NCBI Taxonomy" id="2293570"/>
    <lineage>
        <taxon>Bacteria</taxon>
        <taxon>Bacillati</taxon>
        <taxon>Actinomycetota</taxon>
        <taxon>Actinomycetes</taxon>
        <taxon>Micrococcales</taxon>
        <taxon>Microbacteriaceae</taxon>
        <taxon>Microbacterium</taxon>
    </lineage>
</organism>
<dbReference type="EMBL" id="QUAB01000046">
    <property type="protein sequence ID" value="REJ04430.1"/>
    <property type="molecule type" value="Genomic_DNA"/>
</dbReference>
<comment type="caution">
    <text evidence="2">The sequence shown here is derived from an EMBL/GenBank/DDBJ whole genome shotgun (WGS) entry which is preliminary data.</text>
</comment>
<dbReference type="PANTHER" id="PTHR43329">
    <property type="entry name" value="EPOXIDE HYDROLASE"/>
    <property type="match status" value="1"/>
</dbReference>
<keyword evidence="3" id="KW-1185">Reference proteome</keyword>
<evidence type="ECO:0000313" key="3">
    <source>
        <dbReference type="Proteomes" id="UP000262172"/>
    </source>
</evidence>
<dbReference type="Gene3D" id="3.40.50.1820">
    <property type="entry name" value="alpha/beta hydrolase"/>
    <property type="match status" value="1"/>
</dbReference>
<dbReference type="AlphaFoldDB" id="A0A371NQM0"/>
<proteinExistence type="predicted"/>
<dbReference type="OrthoDB" id="9773549at2"/>
<protein>
    <submittedName>
        <fullName evidence="2">Alpha/beta hydrolase</fullName>
    </submittedName>
</protein>
<feature type="domain" description="AB hydrolase-1" evidence="1">
    <location>
        <begin position="3"/>
        <end position="220"/>
    </location>
</feature>
<dbReference type="Proteomes" id="UP000262172">
    <property type="component" value="Unassembled WGS sequence"/>
</dbReference>
<dbReference type="RefSeq" id="WP_116242829.1">
    <property type="nucleotide sequence ID" value="NZ_QUAB01000046.1"/>
</dbReference>
<keyword evidence="2" id="KW-0378">Hydrolase</keyword>
<name>A0A371NQM0_9MICO</name>
<accession>A0A371NQM0</accession>
<evidence type="ECO:0000259" key="1">
    <source>
        <dbReference type="Pfam" id="PF12697"/>
    </source>
</evidence>
<sequence>MDIILIPGLWLEASSWDDVTPALRAAGHRVHPLTMPGVGAPASDIGLDDWVGHVTARIDDVDGPTALVGHSGGGDVAWLATDARPDRIDRLVLVDALPPAADERVNEFPVVDGVIPFPGWESFSAADLRDLDAPTRERIVREMAPIPERIPGDSIVLSDRRRFSVPVTVLAGGEDLEELEAALADWPAYDKEFHAIEDISVVTIGSGHWPQFTVPDRLAQLILAAIA</sequence>
<dbReference type="SUPFAM" id="SSF53474">
    <property type="entry name" value="alpha/beta-Hydrolases"/>
    <property type="match status" value="1"/>
</dbReference>
<dbReference type="GO" id="GO:0016787">
    <property type="term" value="F:hydrolase activity"/>
    <property type="evidence" value="ECO:0007669"/>
    <property type="project" value="UniProtKB-KW"/>
</dbReference>
<reference evidence="2 3" key="1">
    <citation type="submission" date="2018-08" db="EMBL/GenBank/DDBJ databases">
        <title>Isolation, diversity and antifungal activity of Actinobacteria from cow dung.</title>
        <authorList>
            <person name="Ling L."/>
        </authorList>
    </citation>
    <scope>NUCLEOTIDE SEQUENCE [LARGE SCALE GENOMIC DNA]</scope>
    <source>
        <strain evidence="2 3">NEAU-LLE</strain>
    </source>
</reference>
<evidence type="ECO:0000313" key="2">
    <source>
        <dbReference type="EMBL" id="REJ04430.1"/>
    </source>
</evidence>